<evidence type="ECO:0000313" key="1">
    <source>
        <dbReference type="EMBL" id="KXF78530.1"/>
    </source>
</evidence>
<sequence length="163" mass="19449">MVEIVSDTVLVIRREGDDEFDLETTLKLSDMHNNVPGFGDRISLLLDEGGLRLMEVVGRHFLEYVEEKTNDRWLTWFVIVEEVDPPYRDNLDEWLMGYFKDEFRFPDVLHHGKPTGESILAEELDRENRDPAYWTPKRKEILRQEREARLATIRAEEERERKE</sequence>
<gene>
    <name evidence="1" type="ORF">ATN84_01690</name>
</gene>
<evidence type="ECO:0000313" key="2">
    <source>
        <dbReference type="Proteomes" id="UP000070107"/>
    </source>
</evidence>
<name>A0A135HZ87_9HYPH</name>
<comment type="caution">
    <text evidence="1">The sequence shown here is derived from an EMBL/GenBank/DDBJ whole genome shotgun (WGS) entry which is preliminary data.</text>
</comment>
<proteinExistence type="predicted"/>
<organism evidence="1 2">
    <name type="scientific">Paramesorhizobium deserti</name>
    <dbReference type="NCBI Taxonomy" id="1494590"/>
    <lineage>
        <taxon>Bacteria</taxon>
        <taxon>Pseudomonadati</taxon>
        <taxon>Pseudomonadota</taxon>
        <taxon>Alphaproteobacteria</taxon>
        <taxon>Hyphomicrobiales</taxon>
        <taxon>Phyllobacteriaceae</taxon>
        <taxon>Paramesorhizobium</taxon>
    </lineage>
</organism>
<dbReference type="OrthoDB" id="8410693at2"/>
<dbReference type="AlphaFoldDB" id="A0A135HZ87"/>
<reference evidence="1 2" key="1">
    <citation type="submission" date="2015-11" db="EMBL/GenBank/DDBJ databases">
        <title>Draft genome sequence of Paramesorhizobium deserti A-3-E, a strain highly resistant to diverse beta-lactam antibiotics.</title>
        <authorList>
            <person name="Lv R."/>
            <person name="Yang X."/>
            <person name="Fang N."/>
            <person name="Guo J."/>
            <person name="Luo X."/>
            <person name="Peng F."/>
            <person name="Yang R."/>
            <person name="Cui Y."/>
            <person name="Fang C."/>
            <person name="Song Y."/>
        </authorList>
    </citation>
    <scope>NUCLEOTIDE SEQUENCE [LARGE SCALE GENOMIC DNA]</scope>
    <source>
        <strain evidence="1 2">A-3-E</strain>
    </source>
</reference>
<dbReference type="RefSeq" id="WP_068879799.1">
    <property type="nucleotide sequence ID" value="NZ_LNTU01000001.1"/>
</dbReference>
<dbReference type="Proteomes" id="UP000070107">
    <property type="component" value="Unassembled WGS sequence"/>
</dbReference>
<accession>A0A135HZ87</accession>
<dbReference type="EMBL" id="LNTU01000001">
    <property type="protein sequence ID" value="KXF78530.1"/>
    <property type="molecule type" value="Genomic_DNA"/>
</dbReference>
<protein>
    <submittedName>
        <fullName evidence="1">Uncharacterized protein</fullName>
    </submittedName>
</protein>
<keyword evidence="2" id="KW-1185">Reference proteome</keyword>